<feature type="coiled-coil region" evidence="1">
    <location>
        <begin position="121"/>
        <end position="235"/>
    </location>
</feature>
<dbReference type="GO" id="GO:1990281">
    <property type="term" value="C:efflux pump complex"/>
    <property type="evidence" value="ECO:0007669"/>
    <property type="project" value="TreeGrafter"/>
</dbReference>
<gene>
    <name evidence="2" type="ORF">DXX92_10735</name>
</gene>
<accession>A0A3E0UJ30</accession>
<evidence type="ECO:0000256" key="1">
    <source>
        <dbReference type="SAM" id="Coils"/>
    </source>
</evidence>
<evidence type="ECO:0000313" key="3">
    <source>
        <dbReference type="Proteomes" id="UP000256999"/>
    </source>
</evidence>
<organism evidence="2 3">
    <name type="scientific">Thalassotalea euphylliae</name>
    <dbReference type="NCBI Taxonomy" id="1655234"/>
    <lineage>
        <taxon>Bacteria</taxon>
        <taxon>Pseudomonadati</taxon>
        <taxon>Pseudomonadota</taxon>
        <taxon>Gammaproteobacteria</taxon>
        <taxon>Alteromonadales</taxon>
        <taxon>Colwelliaceae</taxon>
        <taxon>Thalassotalea</taxon>
    </lineage>
</organism>
<dbReference type="GO" id="GO:0015562">
    <property type="term" value="F:efflux transmembrane transporter activity"/>
    <property type="evidence" value="ECO:0007669"/>
    <property type="project" value="TreeGrafter"/>
</dbReference>
<dbReference type="PANTHER" id="PTHR30469:SF15">
    <property type="entry name" value="HLYD FAMILY OF SECRETION PROTEINS"/>
    <property type="match status" value="1"/>
</dbReference>
<evidence type="ECO:0008006" key="4">
    <source>
        <dbReference type="Google" id="ProtNLM"/>
    </source>
</evidence>
<dbReference type="Gene3D" id="1.10.287.470">
    <property type="entry name" value="Helix hairpin bin"/>
    <property type="match status" value="1"/>
</dbReference>
<evidence type="ECO:0000313" key="2">
    <source>
        <dbReference type="EMBL" id="REL35772.1"/>
    </source>
</evidence>
<proteinExistence type="predicted"/>
<comment type="caution">
    <text evidence="2">The sequence shown here is derived from an EMBL/GenBank/DDBJ whole genome shotgun (WGS) entry which is preliminary data.</text>
</comment>
<sequence length="476" mass="52947">MTTNQSILTQFKASLRMRKALPLVAALGILLTVAIVKLQPEMQHNPQAQLVTPVNVVEIEQHKVKPNLVGFGTVKPDIKLNAIAEVSGRITYVHPELKKGAFIAKDTLVLSIDDKDYKLAIQQVQADLLAAQENVKELELTIENNKLELKLANQQLKVSQSELERLSTLRKNGTVSQSRLDQETKAVLAQRQEVQKLESQRTTLPSELAVLHTKIDIAKAKLEQAERDLSRTQIYLPFNGRIAEVSSEKDQFVSLGSKLFSAVGIDKITINAQFPIDQFSQFIAETDRDQLDLTNMTQLPVMSEVLAQMGLTAQVEVAGEQFKGWQAKVERLSDSLDLKTRTVGVIVSVQGSYLQVEPGIRPPLLEGMYMKVTLKGKPKEFLVLPRFAIKNQQIYKVTAQNTLARLAVENALLQGNLALLLPNKQLTEENADEQLLKAGDKILVSDVFPAVNGMALKPVQDTATQNQLRAWLERTQ</sequence>
<dbReference type="PANTHER" id="PTHR30469">
    <property type="entry name" value="MULTIDRUG RESISTANCE PROTEIN MDTA"/>
    <property type="match status" value="1"/>
</dbReference>
<dbReference type="EMBL" id="QUOV01000001">
    <property type="protein sequence ID" value="REL35772.1"/>
    <property type="molecule type" value="Genomic_DNA"/>
</dbReference>
<dbReference type="AlphaFoldDB" id="A0A3E0UJ30"/>
<dbReference type="Gene3D" id="2.40.30.170">
    <property type="match status" value="1"/>
</dbReference>
<dbReference type="OrthoDB" id="5645220at2"/>
<reference evidence="2 3" key="1">
    <citation type="submission" date="2018-08" db="EMBL/GenBank/DDBJ databases">
        <title>Thalassotalea euphylliae genome.</title>
        <authorList>
            <person name="Summers S."/>
            <person name="Rice S.A."/>
            <person name="Freckelton M.L."/>
            <person name="Nedved B.T."/>
            <person name="Hadfield M.G."/>
        </authorList>
    </citation>
    <scope>NUCLEOTIDE SEQUENCE [LARGE SCALE GENOMIC DNA]</scope>
    <source>
        <strain evidence="2 3">H2</strain>
    </source>
</reference>
<dbReference type="Proteomes" id="UP000256999">
    <property type="component" value="Unassembled WGS sequence"/>
</dbReference>
<protein>
    <recommendedName>
        <fullName evidence="4">HlyD family efflux transporter periplasmic adaptor subunit</fullName>
    </recommendedName>
</protein>
<keyword evidence="1" id="KW-0175">Coiled coil</keyword>
<name>A0A3E0UJ30_9GAMM</name>
<dbReference type="SUPFAM" id="SSF111369">
    <property type="entry name" value="HlyD-like secretion proteins"/>
    <property type="match status" value="1"/>
</dbReference>
<dbReference type="Gene3D" id="2.40.50.100">
    <property type="match status" value="1"/>
</dbReference>